<dbReference type="InterPro" id="IPR032508">
    <property type="entry name" value="FecR_C"/>
</dbReference>
<evidence type="ECO:0000259" key="3">
    <source>
        <dbReference type="Pfam" id="PF16220"/>
    </source>
</evidence>
<dbReference type="Pfam" id="PF16344">
    <property type="entry name" value="FecR_C"/>
    <property type="match status" value="1"/>
</dbReference>
<keyword evidence="1" id="KW-0472">Membrane</keyword>
<accession>A0ABS9X3L2</accession>
<comment type="caution">
    <text evidence="5">The sequence shown here is derived from an EMBL/GenBank/DDBJ whole genome shotgun (WGS) entry which is preliminary data.</text>
</comment>
<keyword evidence="1" id="KW-1133">Transmembrane helix</keyword>
<dbReference type="InterPro" id="IPR032623">
    <property type="entry name" value="FecR_N"/>
</dbReference>
<evidence type="ECO:0000313" key="5">
    <source>
        <dbReference type="EMBL" id="MCI2284815.1"/>
    </source>
</evidence>
<proteinExistence type="predicted"/>
<name>A0ABS9X3L2_9GAMM</name>
<keyword evidence="6" id="KW-1185">Reference proteome</keyword>
<dbReference type="Gene3D" id="3.55.50.30">
    <property type="match status" value="1"/>
</dbReference>
<gene>
    <name evidence="5" type="ORF">L3081_17235</name>
</gene>
<evidence type="ECO:0000313" key="6">
    <source>
        <dbReference type="Proteomes" id="UP001139646"/>
    </source>
</evidence>
<dbReference type="Pfam" id="PF16220">
    <property type="entry name" value="DUF4880"/>
    <property type="match status" value="1"/>
</dbReference>
<protein>
    <submittedName>
        <fullName evidence="5">FecR domain-containing protein</fullName>
    </submittedName>
</protein>
<evidence type="ECO:0000259" key="2">
    <source>
        <dbReference type="Pfam" id="PF04773"/>
    </source>
</evidence>
<feature type="transmembrane region" description="Helical" evidence="1">
    <location>
        <begin position="89"/>
        <end position="110"/>
    </location>
</feature>
<keyword evidence="1" id="KW-0812">Transmembrane</keyword>
<dbReference type="InterPro" id="IPR006860">
    <property type="entry name" value="FecR"/>
</dbReference>
<evidence type="ECO:0000256" key="1">
    <source>
        <dbReference type="SAM" id="Phobius"/>
    </source>
</evidence>
<dbReference type="PANTHER" id="PTHR30273:SF2">
    <property type="entry name" value="PROTEIN FECR"/>
    <property type="match status" value="1"/>
</dbReference>
<dbReference type="InterPro" id="IPR012373">
    <property type="entry name" value="Ferrdict_sens_TM"/>
</dbReference>
<feature type="domain" description="Protein FecR C-terminal" evidence="4">
    <location>
        <begin position="272"/>
        <end position="330"/>
    </location>
</feature>
<organism evidence="5 6">
    <name type="scientific">Colwellia maritima</name>
    <dbReference type="NCBI Taxonomy" id="2912588"/>
    <lineage>
        <taxon>Bacteria</taxon>
        <taxon>Pseudomonadati</taxon>
        <taxon>Pseudomonadota</taxon>
        <taxon>Gammaproteobacteria</taxon>
        <taxon>Alteromonadales</taxon>
        <taxon>Colwelliaceae</taxon>
        <taxon>Colwellia</taxon>
    </lineage>
</organism>
<dbReference type="EMBL" id="JAKKSL010000003">
    <property type="protein sequence ID" value="MCI2284815.1"/>
    <property type="molecule type" value="Genomic_DNA"/>
</dbReference>
<dbReference type="Proteomes" id="UP001139646">
    <property type="component" value="Unassembled WGS sequence"/>
</dbReference>
<feature type="domain" description="FecR protein" evidence="2">
    <location>
        <begin position="119"/>
        <end position="210"/>
    </location>
</feature>
<dbReference type="PANTHER" id="PTHR30273">
    <property type="entry name" value="PERIPLASMIC SIGNAL SENSOR AND SIGMA FACTOR ACTIVATOR FECR-RELATED"/>
    <property type="match status" value="1"/>
</dbReference>
<reference evidence="5" key="1">
    <citation type="submission" date="2022-01" db="EMBL/GenBank/DDBJ databases">
        <title>Colwellia maritima, isolated from seawater.</title>
        <authorList>
            <person name="Kristyanto S."/>
            <person name="Jung J."/>
            <person name="Jeon C.O."/>
        </authorList>
    </citation>
    <scope>NUCLEOTIDE SEQUENCE</scope>
    <source>
        <strain evidence="5">MSW7</strain>
    </source>
</reference>
<sequence length="345" mass="38690">MNANNKVISLHTTNSIDDEASIWLVRLDNGNLSNQSRKELKAWLLADKRHPAALNAMADVWDGIDEVLINISDEKTSAKVSLWPVIKPIFKPFALAASVSFVAIFIWFAMPENIQRNSYATLIGQQMDATFDDGSIIHLNTNSRIETEFTDDKRVIKLIKGEALFEVAHDPSRPFIVYAGNRLVQAIGTKFVVHLAPENIQVTVTDGKVKMSKVALNTELADIKELNNLAMQKDDVYIAKGEKVIVGSNQAPKLTHINPDSIERELSWLDGKLIFDNEELFDVIEEINRYLDIQIVLKDPSLHNIPISGRFDLKDSEALIEAIELSFNMTSQQLGSNKILLTKKI</sequence>
<dbReference type="Pfam" id="PF04773">
    <property type="entry name" value="FecR"/>
    <property type="match status" value="1"/>
</dbReference>
<feature type="domain" description="FecR N-terminal" evidence="3">
    <location>
        <begin position="18"/>
        <end position="58"/>
    </location>
</feature>
<dbReference type="Gene3D" id="2.60.120.1440">
    <property type="match status" value="1"/>
</dbReference>
<evidence type="ECO:0000259" key="4">
    <source>
        <dbReference type="Pfam" id="PF16344"/>
    </source>
</evidence>
<dbReference type="PIRSF" id="PIRSF018266">
    <property type="entry name" value="FecR"/>
    <property type="match status" value="1"/>
</dbReference>
<dbReference type="RefSeq" id="WP_242287280.1">
    <property type="nucleotide sequence ID" value="NZ_JAKKSL010000003.1"/>
</dbReference>